<proteinExistence type="predicted"/>
<organism evidence="1">
    <name type="scientific">Arundo donax</name>
    <name type="common">Giant reed</name>
    <name type="synonym">Donax arundinaceus</name>
    <dbReference type="NCBI Taxonomy" id="35708"/>
    <lineage>
        <taxon>Eukaryota</taxon>
        <taxon>Viridiplantae</taxon>
        <taxon>Streptophyta</taxon>
        <taxon>Embryophyta</taxon>
        <taxon>Tracheophyta</taxon>
        <taxon>Spermatophyta</taxon>
        <taxon>Magnoliopsida</taxon>
        <taxon>Liliopsida</taxon>
        <taxon>Poales</taxon>
        <taxon>Poaceae</taxon>
        <taxon>PACMAD clade</taxon>
        <taxon>Arundinoideae</taxon>
        <taxon>Arundineae</taxon>
        <taxon>Arundo</taxon>
    </lineage>
</organism>
<dbReference type="AlphaFoldDB" id="A0A0A9AG27"/>
<dbReference type="EMBL" id="GBRH01251843">
    <property type="protein sequence ID" value="JAD46052.1"/>
    <property type="molecule type" value="Transcribed_RNA"/>
</dbReference>
<reference evidence="1" key="1">
    <citation type="submission" date="2014-09" db="EMBL/GenBank/DDBJ databases">
        <authorList>
            <person name="Magalhaes I.L.F."/>
            <person name="Oliveira U."/>
            <person name="Santos F.R."/>
            <person name="Vidigal T.H.D.A."/>
            <person name="Brescovit A.D."/>
            <person name="Santos A.J."/>
        </authorList>
    </citation>
    <scope>NUCLEOTIDE SEQUENCE</scope>
    <source>
        <tissue evidence="1">Shoot tissue taken approximately 20 cm above the soil surface</tissue>
    </source>
</reference>
<name>A0A0A9AG27_ARUDO</name>
<evidence type="ECO:0000313" key="1">
    <source>
        <dbReference type="EMBL" id="JAD46052.1"/>
    </source>
</evidence>
<reference evidence="1" key="2">
    <citation type="journal article" date="2015" name="Data Brief">
        <title>Shoot transcriptome of the giant reed, Arundo donax.</title>
        <authorList>
            <person name="Barrero R.A."/>
            <person name="Guerrero F.D."/>
            <person name="Moolhuijzen P."/>
            <person name="Goolsby J.A."/>
            <person name="Tidwell J."/>
            <person name="Bellgard S.E."/>
            <person name="Bellgard M.I."/>
        </authorList>
    </citation>
    <scope>NUCLEOTIDE SEQUENCE</scope>
    <source>
        <tissue evidence="1">Shoot tissue taken approximately 20 cm above the soil surface</tissue>
    </source>
</reference>
<protein>
    <submittedName>
        <fullName evidence="1">Uncharacterized protein</fullName>
    </submittedName>
</protein>
<sequence length="23" mass="2681">MKLQISKVSIDIQSWKTICCISR</sequence>
<accession>A0A0A9AG27</accession>